<name>A0A7Z0VKL4_9GAMM</name>
<keyword evidence="7" id="KW-0597">Phosphoprotein</keyword>
<keyword evidence="12" id="KW-0418">Kinase</keyword>
<evidence type="ECO:0000256" key="13">
    <source>
        <dbReference type="ARBA" id="ARBA00022840"/>
    </source>
</evidence>
<dbReference type="InterPro" id="IPR050351">
    <property type="entry name" value="BphY/WalK/GraS-like"/>
</dbReference>
<dbReference type="InterPro" id="IPR003661">
    <property type="entry name" value="HisK_dim/P_dom"/>
</dbReference>
<comment type="caution">
    <text evidence="21">The sequence shown here is derived from an EMBL/GenBank/DDBJ whole genome shotgun (WGS) entry which is preliminary data.</text>
</comment>
<keyword evidence="16 19" id="KW-0472">Membrane</keyword>
<dbReference type="InterPro" id="IPR000014">
    <property type="entry name" value="PAS"/>
</dbReference>
<reference evidence="21 22" key="1">
    <citation type="submission" date="2016-06" db="EMBL/GenBank/DDBJ databases">
        <title>Genome sequence of endosymbiont of Candidatus Endolucinida thiodiazotropha.</title>
        <authorList>
            <person name="Poehlein A."/>
            <person name="Koenig S."/>
            <person name="Heiden S.E."/>
            <person name="Thuermer A."/>
            <person name="Voget S."/>
            <person name="Daniel R."/>
            <person name="Markert S."/>
            <person name="Gros O."/>
            <person name="Schweder T."/>
        </authorList>
    </citation>
    <scope>NUCLEOTIDE SEQUENCE [LARGE SCALE GENOMIC DNA]</scope>
    <source>
        <strain evidence="21 22">COS</strain>
    </source>
</reference>
<evidence type="ECO:0000256" key="17">
    <source>
        <dbReference type="ARBA" id="ARBA00025207"/>
    </source>
</evidence>
<dbReference type="Pfam" id="PF00512">
    <property type="entry name" value="HisKA"/>
    <property type="match status" value="1"/>
</dbReference>
<keyword evidence="11" id="KW-0547">Nucleotide-binding</keyword>
<dbReference type="EC" id="2.7.13.3" evidence="3"/>
<evidence type="ECO:0000256" key="9">
    <source>
        <dbReference type="ARBA" id="ARBA00022679"/>
    </source>
</evidence>
<dbReference type="PANTHER" id="PTHR45453">
    <property type="entry name" value="PHOSPHATE REGULON SENSOR PROTEIN PHOR"/>
    <property type="match status" value="1"/>
</dbReference>
<dbReference type="Gene3D" id="3.30.450.20">
    <property type="entry name" value="PAS domain"/>
    <property type="match status" value="1"/>
</dbReference>
<dbReference type="SUPFAM" id="SSF55874">
    <property type="entry name" value="ATPase domain of HSP90 chaperone/DNA topoisomerase II/histidine kinase"/>
    <property type="match status" value="1"/>
</dbReference>
<keyword evidence="15" id="KW-0902">Two-component regulatory system</keyword>
<gene>
    <name evidence="21" type="primary">phoR_2</name>
    <name evidence="21" type="ORF">CODIS_27850</name>
</gene>
<dbReference type="InterPro" id="IPR004358">
    <property type="entry name" value="Sig_transdc_His_kin-like_C"/>
</dbReference>
<comment type="subcellular location">
    <subcellularLocation>
        <location evidence="2">Cell membrane</location>
    </subcellularLocation>
</comment>
<dbReference type="GO" id="GO:0016036">
    <property type="term" value="P:cellular response to phosphate starvation"/>
    <property type="evidence" value="ECO:0007669"/>
    <property type="project" value="TreeGrafter"/>
</dbReference>
<feature type="domain" description="Histidine kinase" evidence="20">
    <location>
        <begin position="212"/>
        <end position="428"/>
    </location>
</feature>
<organism evidence="21 22">
    <name type="scientific">Candidatus Thiodiazotropha endolucinida</name>
    <dbReference type="NCBI Taxonomy" id="1655433"/>
    <lineage>
        <taxon>Bacteria</taxon>
        <taxon>Pseudomonadati</taxon>
        <taxon>Pseudomonadota</taxon>
        <taxon>Gammaproteobacteria</taxon>
        <taxon>Chromatiales</taxon>
        <taxon>Sedimenticolaceae</taxon>
        <taxon>Candidatus Thiodiazotropha</taxon>
    </lineage>
</organism>
<protein>
    <recommendedName>
        <fullName evidence="4">Phosphate regulon sensor protein PhoR</fullName>
        <ecNumber evidence="3">2.7.13.3</ecNumber>
    </recommendedName>
</protein>
<evidence type="ECO:0000313" key="21">
    <source>
        <dbReference type="EMBL" id="ODJ87036.1"/>
    </source>
</evidence>
<evidence type="ECO:0000256" key="1">
    <source>
        <dbReference type="ARBA" id="ARBA00000085"/>
    </source>
</evidence>
<dbReference type="GO" id="GO:0005886">
    <property type="term" value="C:plasma membrane"/>
    <property type="evidence" value="ECO:0007669"/>
    <property type="project" value="UniProtKB-SubCell"/>
</dbReference>
<comment type="function">
    <text evidence="17">Member of the two-component regulatory system PhoR/PhoB involved in the phosphate regulon genes expression. PhoR may function as a membrane-associated protein kinase that phosphorylates PhoB in response to environmental signals.</text>
</comment>
<dbReference type="SUPFAM" id="SSF55785">
    <property type="entry name" value="PYP-like sensor domain (PAS domain)"/>
    <property type="match status" value="1"/>
</dbReference>
<dbReference type="InterPro" id="IPR021766">
    <property type="entry name" value="PhoR_N"/>
</dbReference>
<dbReference type="CDD" id="cd00082">
    <property type="entry name" value="HisKA"/>
    <property type="match status" value="1"/>
</dbReference>
<evidence type="ECO:0000256" key="3">
    <source>
        <dbReference type="ARBA" id="ARBA00012438"/>
    </source>
</evidence>
<accession>A0A7Z0VKL4</accession>
<evidence type="ECO:0000256" key="11">
    <source>
        <dbReference type="ARBA" id="ARBA00022741"/>
    </source>
</evidence>
<dbReference type="RefSeq" id="WP_154723127.1">
    <property type="nucleotide sequence ID" value="NZ_MARB01000015.1"/>
</dbReference>
<keyword evidence="10 19" id="KW-0812">Transmembrane</keyword>
<feature type="transmembrane region" description="Helical" evidence="19">
    <location>
        <begin position="12"/>
        <end position="42"/>
    </location>
</feature>
<evidence type="ECO:0000313" key="22">
    <source>
        <dbReference type="Proteomes" id="UP000094769"/>
    </source>
</evidence>
<evidence type="ECO:0000256" key="14">
    <source>
        <dbReference type="ARBA" id="ARBA00022989"/>
    </source>
</evidence>
<evidence type="ECO:0000256" key="12">
    <source>
        <dbReference type="ARBA" id="ARBA00022777"/>
    </source>
</evidence>
<dbReference type="Gene3D" id="3.30.565.10">
    <property type="entry name" value="Histidine kinase-like ATPase, C-terminal domain"/>
    <property type="match status" value="1"/>
</dbReference>
<evidence type="ECO:0000256" key="19">
    <source>
        <dbReference type="SAM" id="Phobius"/>
    </source>
</evidence>
<dbReference type="Pfam" id="PF13188">
    <property type="entry name" value="PAS_8"/>
    <property type="match status" value="1"/>
</dbReference>
<dbReference type="GO" id="GO:0000155">
    <property type="term" value="F:phosphorelay sensor kinase activity"/>
    <property type="evidence" value="ECO:0007669"/>
    <property type="project" value="InterPro"/>
</dbReference>
<feature type="region of interest" description="Disordered" evidence="18">
    <location>
        <begin position="438"/>
        <end position="459"/>
    </location>
</feature>
<dbReference type="Proteomes" id="UP000094769">
    <property type="component" value="Unassembled WGS sequence"/>
</dbReference>
<dbReference type="InterPro" id="IPR036890">
    <property type="entry name" value="HATPase_C_sf"/>
</dbReference>
<dbReference type="SMART" id="SM00387">
    <property type="entry name" value="HATPase_c"/>
    <property type="match status" value="1"/>
</dbReference>
<evidence type="ECO:0000256" key="8">
    <source>
        <dbReference type="ARBA" id="ARBA00022592"/>
    </source>
</evidence>
<evidence type="ECO:0000256" key="2">
    <source>
        <dbReference type="ARBA" id="ARBA00004236"/>
    </source>
</evidence>
<dbReference type="FunFam" id="3.30.565.10:FF:000032">
    <property type="entry name" value="Phosphate regulon sensor histidine kinase PhoR"/>
    <property type="match status" value="1"/>
</dbReference>
<comment type="catalytic activity">
    <reaction evidence="1">
        <text>ATP + protein L-histidine = ADP + protein N-phospho-L-histidine.</text>
        <dbReference type="EC" id="2.7.13.3"/>
    </reaction>
</comment>
<evidence type="ECO:0000256" key="5">
    <source>
        <dbReference type="ARBA" id="ARBA00022448"/>
    </source>
</evidence>
<keyword evidence="14 19" id="KW-1133">Transmembrane helix</keyword>
<feature type="compositionally biased region" description="Polar residues" evidence="18">
    <location>
        <begin position="445"/>
        <end position="459"/>
    </location>
</feature>
<dbReference type="OrthoDB" id="9813151at2"/>
<evidence type="ECO:0000256" key="10">
    <source>
        <dbReference type="ARBA" id="ARBA00022692"/>
    </source>
</evidence>
<dbReference type="Pfam" id="PF02518">
    <property type="entry name" value="HATPase_c"/>
    <property type="match status" value="1"/>
</dbReference>
<dbReference type="GO" id="GO:0005524">
    <property type="term" value="F:ATP binding"/>
    <property type="evidence" value="ECO:0007669"/>
    <property type="project" value="UniProtKB-KW"/>
</dbReference>
<dbReference type="Gene3D" id="1.10.287.130">
    <property type="match status" value="1"/>
</dbReference>
<dbReference type="InterPro" id="IPR005467">
    <property type="entry name" value="His_kinase_dom"/>
</dbReference>
<evidence type="ECO:0000256" key="4">
    <source>
        <dbReference type="ARBA" id="ARBA00019665"/>
    </source>
</evidence>
<keyword evidence="5" id="KW-0813">Transport</keyword>
<dbReference type="NCBIfam" id="TIGR02966">
    <property type="entry name" value="phoR_proteo"/>
    <property type="match status" value="1"/>
</dbReference>
<keyword evidence="8" id="KW-0592">Phosphate transport</keyword>
<dbReference type="PRINTS" id="PR00344">
    <property type="entry name" value="BCTRLSENSOR"/>
</dbReference>
<keyword evidence="22" id="KW-1185">Reference proteome</keyword>
<dbReference type="SUPFAM" id="SSF47384">
    <property type="entry name" value="Homodimeric domain of signal transducing histidine kinase"/>
    <property type="match status" value="1"/>
</dbReference>
<dbReference type="InterPro" id="IPR003594">
    <property type="entry name" value="HATPase_dom"/>
</dbReference>
<sequence length="459" mass="51550">MKGYLKIEINHLLGSLLIFVPIGYLLQQIPTAVALALVAYFAKHGYYLIKLAYLINRSSRIDPPYPADIWGLIYKELSRFRSRSRKRKRTLSRFASRFRKVTSSIPDGLVLLNKSAGIEWANPAAGQLLNISWPRDENSSFTQHIKHENLTEYLNNPDYSKPLEFPSPTNKAVIISLRVTPFGGKKAQRLVVARDITEVYKLNQTRRDFVSNVSHELRTPLTVIAGYLENLSENDMLPFQERPFTLMLQQADRMNSIINDLLTLSRLELGHAPSADKPVAVPDLLRRIIDQAQLLAEQNGGYTITLDVDDNLWLLGEESELTSAFSNLVFNAIIHTPPGTEITVTWLRLENEVCLTVTDSGPGIEERHIPRLTERFYRVDKARSRQSGGTGLGLAIVKHIIGRHDGEIRIASQLGVGSSFTCSFPEELSLDRPVTIAAERDASKQPPSDQTELLNSSPE</sequence>
<dbReference type="InterPro" id="IPR014310">
    <property type="entry name" value="Sig_transdc_His_kinase_PhoR"/>
</dbReference>
<proteinExistence type="predicted"/>
<dbReference type="PANTHER" id="PTHR45453:SF1">
    <property type="entry name" value="PHOSPHATE REGULON SENSOR PROTEIN PHOR"/>
    <property type="match status" value="1"/>
</dbReference>
<evidence type="ECO:0000256" key="16">
    <source>
        <dbReference type="ARBA" id="ARBA00023136"/>
    </source>
</evidence>
<dbReference type="Pfam" id="PF11808">
    <property type="entry name" value="PhoR"/>
    <property type="match status" value="1"/>
</dbReference>
<dbReference type="InterPro" id="IPR035965">
    <property type="entry name" value="PAS-like_dom_sf"/>
</dbReference>
<dbReference type="SMART" id="SM00388">
    <property type="entry name" value="HisKA"/>
    <property type="match status" value="1"/>
</dbReference>
<dbReference type="EMBL" id="MARB01000015">
    <property type="protein sequence ID" value="ODJ87036.1"/>
    <property type="molecule type" value="Genomic_DNA"/>
</dbReference>
<evidence type="ECO:0000256" key="15">
    <source>
        <dbReference type="ARBA" id="ARBA00023012"/>
    </source>
</evidence>
<evidence type="ECO:0000256" key="7">
    <source>
        <dbReference type="ARBA" id="ARBA00022553"/>
    </source>
</evidence>
<keyword evidence="9 21" id="KW-0808">Transferase</keyword>
<dbReference type="PROSITE" id="PS50109">
    <property type="entry name" value="HIS_KIN"/>
    <property type="match status" value="1"/>
</dbReference>
<dbReference type="GO" id="GO:0004721">
    <property type="term" value="F:phosphoprotein phosphatase activity"/>
    <property type="evidence" value="ECO:0007669"/>
    <property type="project" value="InterPro"/>
</dbReference>
<keyword evidence="13" id="KW-0067">ATP-binding</keyword>
<dbReference type="FunFam" id="1.10.287.130:FF:000001">
    <property type="entry name" value="Two-component sensor histidine kinase"/>
    <property type="match status" value="1"/>
</dbReference>
<dbReference type="InterPro" id="IPR036097">
    <property type="entry name" value="HisK_dim/P_sf"/>
</dbReference>
<evidence type="ECO:0000256" key="6">
    <source>
        <dbReference type="ARBA" id="ARBA00022475"/>
    </source>
</evidence>
<evidence type="ECO:0000256" key="18">
    <source>
        <dbReference type="SAM" id="MobiDB-lite"/>
    </source>
</evidence>
<keyword evidence="6" id="KW-1003">Cell membrane</keyword>
<dbReference type="GO" id="GO:0006817">
    <property type="term" value="P:phosphate ion transport"/>
    <property type="evidence" value="ECO:0007669"/>
    <property type="project" value="UniProtKB-KW"/>
</dbReference>
<dbReference type="AlphaFoldDB" id="A0A7Z0VKL4"/>
<evidence type="ECO:0000259" key="20">
    <source>
        <dbReference type="PROSITE" id="PS50109"/>
    </source>
</evidence>